<accession>A0ABP0B6I5</accession>
<reference evidence="2 3" key="1">
    <citation type="submission" date="2024-01" db="EMBL/GenBank/DDBJ databases">
        <authorList>
            <person name="Allen C."/>
            <person name="Tagirdzhanova G."/>
        </authorList>
    </citation>
    <scope>NUCLEOTIDE SEQUENCE [LARGE SCALE GENOMIC DNA]</scope>
</reference>
<evidence type="ECO:0000313" key="3">
    <source>
        <dbReference type="Proteomes" id="UP001642405"/>
    </source>
</evidence>
<dbReference type="EMBL" id="CAWUHB010000009">
    <property type="protein sequence ID" value="CAK7215131.1"/>
    <property type="molecule type" value="Genomic_DNA"/>
</dbReference>
<keyword evidence="1" id="KW-1133">Transmembrane helix</keyword>
<evidence type="ECO:0008006" key="4">
    <source>
        <dbReference type="Google" id="ProtNLM"/>
    </source>
</evidence>
<organism evidence="2 3">
    <name type="scientific">Sporothrix curviconia</name>
    <dbReference type="NCBI Taxonomy" id="1260050"/>
    <lineage>
        <taxon>Eukaryota</taxon>
        <taxon>Fungi</taxon>
        <taxon>Dikarya</taxon>
        <taxon>Ascomycota</taxon>
        <taxon>Pezizomycotina</taxon>
        <taxon>Sordariomycetes</taxon>
        <taxon>Sordariomycetidae</taxon>
        <taxon>Ophiostomatales</taxon>
        <taxon>Ophiostomataceae</taxon>
        <taxon>Sporothrix</taxon>
    </lineage>
</organism>
<keyword evidence="3" id="KW-1185">Reference proteome</keyword>
<evidence type="ECO:0000256" key="1">
    <source>
        <dbReference type="SAM" id="Phobius"/>
    </source>
</evidence>
<gene>
    <name evidence="2" type="ORF">SCUCBS95973_002374</name>
</gene>
<name>A0ABP0B6I5_9PEZI</name>
<comment type="caution">
    <text evidence="2">The sequence shown here is derived from an EMBL/GenBank/DDBJ whole genome shotgun (WGS) entry which is preliminary data.</text>
</comment>
<protein>
    <recommendedName>
        <fullName evidence="4">Receptor L-domain domain-containing protein</fullName>
    </recommendedName>
</protein>
<keyword evidence="1" id="KW-0472">Membrane</keyword>
<sequence>MRQCYCHFKIHGDVLEALLPKTLSSIDIVDQDHILELGRYNANHNIYLFDKPHLFNGTRIVRLLLEHEWNVCELLLEERNNTHEEESFETMARFRGLRLVSTWHVDVVGLAVAATLLSLALSIVWIPAAVRRFQQDVQTRY</sequence>
<feature type="transmembrane region" description="Helical" evidence="1">
    <location>
        <begin position="107"/>
        <end position="130"/>
    </location>
</feature>
<keyword evidence="1" id="KW-0812">Transmembrane</keyword>
<proteinExistence type="predicted"/>
<evidence type="ECO:0000313" key="2">
    <source>
        <dbReference type="EMBL" id="CAK7215131.1"/>
    </source>
</evidence>
<dbReference type="Proteomes" id="UP001642405">
    <property type="component" value="Unassembled WGS sequence"/>
</dbReference>